<gene>
    <name evidence="7" type="ORF">LCGC14_0101700</name>
</gene>
<dbReference type="InterPro" id="IPR047090">
    <property type="entry name" value="AspRS_core"/>
</dbReference>
<dbReference type="InterPro" id="IPR004524">
    <property type="entry name" value="Asp-tRNA-ligase_1"/>
</dbReference>
<sequence>MLDIPKILRYNEPMKRILNKETPKYLGKKVKVAGWINTVRSHGKIIFVDLRDRSGFLQVIFTPSTSTSAMSSVPNGSGQDPRQENLYELAKSLRSEWVIGIEGKVQKRPPGMVNPKIETGQVEFKPERLEVFSKAKTLPFSIETSGYEISEEKRLKYRYLDLRRERMKENLISRQRVIQATREFLFNEDFIEVETPILTKSTPEGARDFLVPSRLQPGRFYALPQSPQQYKQLLIVGGIEKYFQIARCFRDEDPRADRQAEFTQIDIEMSFIEQKDILKLIENLYIHIVRKTFPEKRILKIPFPKLTYKEVIKKYKTDRPDLRKNKKNSEELAFVIVYDFPMFEWSKNDKRWVACHHPFTRPKENDIRKIKADPEKVLAFQYDFVLNGAEIGGGSLRSYRPEILEVIFEVMGHKKPEIKEKFGHLLRAFEYGVPPHGGIALGLERLLMILRNEKNIRETMAFPKTGDSRDPMMGVPSEVEKEQLRELHIEIRKKK</sequence>
<comment type="caution">
    <text evidence="7">The sequence shown here is derived from an EMBL/GenBank/DDBJ whole genome shotgun (WGS) entry which is preliminary data.</text>
</comment>
<dbReference type="PANTHER" id="PTHR22594">
    <property type="entry name" value="ASPARTYL/LYSYL-TRNA SYNTHETASE"/>
    <property type="match status" value="1"/>
</dbReference>
<dbReference type="InterPro" id="IPR002312">
    <property type="entry name" value="Asp/Asn-tRNA-synth_IIb"/>
</dbReference>
<dbReference type="CDD" id="cd00777">
    <property type="entry name" value="AspRS_core"/>
    <property type="match status" value="1"/>
</dbReference>
<dbReference type="InterPro" id="IPR004364">
    <property type="entry name" value="Aa-tRNA-synt_II"/>
</dbReference>
<dbReference type="EMBL" id="LAZR01000029">
    <property type="protein sequence ID" value="KKO02721.1"/>
    <property type="molecule type" value="Genomic_DNA"/>
</dbReference>
<dbReference type="PANTHER" id="PTHR22594:SF5">
    <property type="entry name" value="ASPARTATE--TRNA LIGASE, MITOCHONDRIAL"/>
    <property type="match status" value="1"/>
</dbReference>
<proteinExistence type="inferred from homology"/>
<dbReference type="SUPFAM" id="SSF50249">
    <property type="entry name" value="Nucleic acid-binding proteins"/>
    <property type="match status" value="1"/>
</dbReference>
<dbReference type="InterPro" id="IPR047089">
    <property type="entry name" value="Asp-tRNA-ligase_1_N"/>
</dbReference>
<dbReference type="GO" id="GO:0003676">
    <property type="term" value="F:nucleic acid binding"/>
    <property type="evidence" value="ECO:0007669"/>
    <property type="project" value="InterPro"/>
</dbReference>
<keyword evidence="4" id="KW-0648">Protein biosynthesis</keyword>
<dbReference type="Pfam" id="PF01336">
    <property type="entry name" value="tRNA_anti-codon"/>
    <property type="match status" value="1"/>
</dbReference>
<dbReference type="GO" id="GO:0005524">
    <property type="term" value="F:ATP binding"/>
    <property type="evidence" value="ECO:0007669"/>
    <property type="project" value="UniProtKB-KW"/>
</dbReference>
<protein>
    <recommendedName>
        <fullName evidence="6">Aminoacyl-transfer RNA synthetases class-II family profile domain-containing protein</fullName>
    </recommendedName>
</protein>
<keyword evidence="1" id="KW-0436">Ligase</keyword>
<dbReference type="InterPro" id="IPR006195">
    <property type="entry name" value="aa-tRNA-synth_II"/>
</dbReference>
<reference evidence="7" key="1">
    <citation type="journal article" date="2015" name="Nature">
        <title>Complex archaea that bridge the gap between prokaryotes and eukaryotes.</title>
        <authorList>
            <person name="Spang A."/>
            <person name="Saw J.H."/>
            <person name="Jorgensen S.L."/>
            <person name="Zaremba-Niedzwiedzka K."/>
            <person name="Martijn J."/>
            <person name="Lind A.E."/>
            <person name="van Eijk R."/>
            <person name="Schleper C."/>
            <person name="Guy L."/>
            <person name="Ettema T.J."/>
        </authorList>
    </citation>
    <scope>NUCLEOTIDE SEQUENCE</scope>
</reference>
<dbReference type="SUPFAM" id="SSF55681">
    <property type="entry name" value="Class II aaRS and biotin synthetases"/>
    <property type="match status" value="1"/>
</dbReference>
<keyword evidence="3" id="KW-0067">ATP-binding</keyword>
<dbReference type="PROSITE" id="PS50862">
    <property type="entry name" value="AA_TRNA_LIGASE_II"/>
    <property type="match status" value="1"/>
</dbReference>
<dbReference type="InterPro" id="IPR045864">
    <property type="entry name" value="aa-tRNA-synth_II/BPL/LPL"/>
</dbReference>
<evidence type="ECO:0000313" key="7">
    <source>
        <dbReference type="EMBL" id="KKO02721.1"/>
    </source>
</evidence>
<keyword evidence="5" id="KW-0030">Aminoacyl-tRNA synthetase</keyword>
<dbReference type="GO" id="GO:0006422">
    <property type="term" value="P:aspartyl-tRNA aminoacylation"/>
    <property type="evidence" value="ECO:0007669"/>
    <property type="project" value="TreeGrafter"/>
</dbReference>
<dbReference type="Gene3D" id="3.30.930.10">
    <property type="entry name" value="Bira Bifunctional Protein, Domain 2"/>
    <property type="match status" value="1"/>
</dbReference>
<dbReference type="Pfam" id="PF00152">
    <property type="entry name" value="tRNA-synt_2"/>
    <property type="match status" value="1"/>
</dbReference>
<evidence type="ECO:0000256" key="5">
    <source>
        <dbReference type="ARBA" id="ARBA00023146"/>
    </source>
</evidence>
<dbReference type="AlphaFoldDB" id="A0A0F9VC17"/>
<evidence type="ECO:0000256" key="2">
    <source>
        <dbReference type="ARBA" id="ARBA00022741"/>
    </source>
</evidence>
<evidence type="ECO:0000259" key="6">
    <source>
        <dbReference type="PROSITE" id="PS50862"/>
    </source>
</evidence>
<dbReference type="PRINTS" id="PR01042">
    <property type="entry name" value="TRNASYNTHASP"/>
</dbReference>
<dbReference type="GO" id="GO:0004815">
    <property type="term" value="F:aspartate-tRNA ligase activity"/>
    <property type="evidence" value="ECO:0007669"/>
    <property type="project" value="TreeGrafter"/>
</dbReference>
<dbReference type="InterPro" id="IPR012340">
    <property type="entry name" value="NA-bd_OB-fold"/>
</dbReference>
<dbReference type="Gene3D" id="2.40.50.140">
    <property type="entry name" value="Nucleic acid-binding proteins"/>
    <property type="match status" value="1"/>
</dbReference>
<accession>A0A0F9VC17</accession>
<organism evidence="7">
    <name type="scientific">marine sediment metagenome</name>
    <dbReference type="NCBI Taxonomy" id="412755"/>
    <lineage>
        <taxon>unclassified sequences</taxon>
        <taxon>metagenomes</taxon>
        <taxon>ecological metagenomes</taxon>
    </lineage>
</organism>
<evidence type="ECO:0000256" key="1">
    <source>
        <dbReference type="ARBA" id="ARBA00022598"/>
    </source>
</evidence>
<dbReference type="CDD" id="cd04317">
    <property type="entry name" value="EcAspRS_like_N"/>
    <property type="match status" value="1"/>
</dbReference>
<name>A0A0F9VC17_9ZZZZ</name>
<dbReference type="HAMAP" id="MF_00044">
    <property type="entry name" value="Asp_tRNA_synth_type1"/>
    <property type="match status" value="1"/>
</dbReference>
<evidence type="ECO:0000256" key="3">
    <source>
        <dbReference type="ARBA" id="ARBA00022840"/>
    </source>
</evidence>
<feature type="domain" description="Aminoacyl-transfer RNA synthetases class-II family profile" evidence="6">
    <location>
        <begin position="174"/>
        <end position="463"/>
    </location>
</feature>
<evidence type="ECO:0000256" key="4">
    <source>
        <dbReference type="ARBA" id="ARBA00022917"/>
    </source>
</evidence>
<keyword evidence="2" id="KW-0547">Nucleotide-binding</keyword>
<dbReference type="InterPro" id="IPR004365">
    <property type="entry name" value="NA-bd_OB_tRNA"/>
</dbReference>